<reference evidence="1 2" key="1">
    <citation type="submission" date="2014-07" db="EMBL/GenBank/DDBJ databases">
        <title>Genomic and transcriptomic analysis on Apis cerana provide comprehensive insights into honey bee biology.</title>
        <authorList>
            <person name="Diao Q."/>
            <person name="Sun L."/>
            <person name="Zheng H."/>
            <person name="Zheng H."/>
            <person name="Xu S."/>
            <person name="Wang S."/>
            <person name="Zeng Z."/>
            <person name="Hu F."/>
            <person name="Su S."/>
            <person name="Wu J."/>
        </authorList>
    </citation>
    <scope>NUCLEOTIDE SEQUENCE [LARGE SCALE GENOMIC DNA]</scope>
    <source>
        <tissue evidence="1">Pupae without intestine</tissue>
    </source>
</reference>
<evidence type="ECO:0000313" key="1">
    <source>
        <dbReference type="EMBL" id="PBC33775.1"/>
    </source>
</evidence>
<dbReference type="STRING" id="94128.A0A2A3EPU2"/>
<dbReference type="Proteomes" id="UP000242457">
    <property type="component" value="Unassembled WGS sequence"/>
</dbReference>
<dbReference type="EMBL" id="KZ288195">
    <property type="protein sequence ID" value="PBC33775.1"/>
    <property type="molecule type" value="Genomic_DNA"/>
</dbReference>
<proteinExistence type="predicted"/>
<dbReference type="InterPro" id="IPR031974">
    <property type="entry name" value="PDCD7"/>
</dbReference>
<dbReference type="InterPro" id="IPR052831">
    <property type="entry name" value="Apoptosis_promoter"/>
</dbReference>
<evidence type="ECO:0000313" key="2">
    <source>
        <dbReference type="Proteomes" id="UP000242457"/>
    </source>
</evidence>
<dbReference type="GO" id="GO:0005689">
    <property type="term" value="C:U12-type spliceosomal complex"/>
    <property type="evidence" value="ECO:0007669"/>
    <property type="project" value="TreeGrafter"/>
</dbReference>
<sequence>MFNDQNLENSTQNYMDPNYNMSHLMNQYIYNTNYNVNIYQNYIYPFGTFENENATSVINLGIRQADEKNIENFLLEINQSNNINDQRNICRKSKIAIIKNAITSAYKLNEKLKIICAEFKNSQHLMEDEWQQKINICNAAKEEIVQLLEPIKDQNFLNQLKKDLEKRKKKRLREKIKKEKWKNEKIIKMEKRARMHTQIDLWIRKEQAVIDKEKQEENLRKDADMVLFDVRGKKIDARKYLGLLQELRNLRNVKANIARARGEHLSSAADEAFNNIIAKLTEQWSMLDREYSTEEQGLKLMLKNDNEKKIEKQKKNLFDEWEKVLFGRKITFDQYNSDLTNFVSIRTAWDKYISSDNDAFAIPIGWIMPDKPSSAAWQKCLKKIT</sequence>
<dbReference type="PANTHER" id="PTHR48190:SF2">
    <property type="entry name" value="PROGRAMMED CELL DEATH PROTEIN 7"/>
    <property type="match status" value="1"/>
</dbReference>
<dbReference type="OrthoDB" id="296187at2759"/>
<keyword evidence="2" id="KW-1185">Reference proteome</keyword>
<name>A0A2A3EPU2_APICC</name>
<dbReference type="AlphaFoldDB" id="A0A2A3EPU2"/>
<dbReference type="PANTHER" id="PTHR48190">
    <property type="entry name" value="PROGRAMMED CELL DEATH PROTEIN 7"/>
    <property type="match status" value="1"/>
</dbReference>
<organism evidence="1 2">
    <name type="scientific">Apis cerana cerana</name>
    <name type="common">Oriental honeybee</name>
    <dbReference type="NCBI Taxonomy" id="94128"/>
    <lineage>
        <taxon>Eukaryota</taxon>
        <taxon>Metazoa</taxon>
        <taxon>Ecdysozoa</taxon>
        <taxon>Arthropoda</taxon>
        <taxon>Hexapoda</taxon>
        <taxon>Insecta</taxon>
        <taxon>Pterygota</taxon>
        <taxon>Neoptera</taxon>
        <taxon>Endopterygota</taxon>
        <taxon>Hymenoptera</taxon>
        <taxon>Apocrita</taxon>
        <taxon>Aculeata</taxon>
        <taxon>Apoidea</taxon>
        <taxon>Anthophila</taxon>
        <taxon>Apidae</taxon>
        <taxon>Apis</taxon>
    </lineage>
</organism>
<gene>
    <name evidence="1" type="ORF">APICC_02247</name>
</gene>
<dbReference type="Pfam" id="PF16021">
    <property type="entry name" value="PDCD7"/>
    <property type="match status" value="1"/>
</dbReference>
<accession>A0A2A3EPU2</accession>
<protein>
    <submittedName>
        <fullName evidence="1">Programmed cell death protein</fullName>
    </submittedName>
</protein>